<dbReference type="EMBL" id="BPQJ01000026">
    <property type="protein sequence ID" value="GJD64494.1"/>
    <property type="molecule type" value="Genomic_DNA"/>
</dbReference>
<name>A0AA37M713_9HYPH</name>
<accession>A0AA37M713</accession>
<dbReference type="InterPro" id="IPR029024">
    <property type="entry name" value="TerB-like"/>
</dbReference>
<evidence type="ECO:0000313" key="2">
    <source>
        <dbReference type="EMBL" id="GJD64494.1"/>
    </source>
</evidence>
<protein>
    <recommendedName>
        <fullName evidence="4">Protein YebE</fullName>
    </recommendedName>
</protein>
<dbReference type="SUPFAM" id="SSF158682">
    <property type="entry name" value="TerB-like"/>
    <property type="match status" value="1"/>
</dbReference>
<keyword evidence="3" id="KW-1185">Reference proteome</keyword>
<dbReference type="InterPro" id="IPR007486">
    <property type="entry name" value="YebE"/>
</dbReference>
<reference evidence="2" key="2">
    <citation type="submission" date="2021-08" db="EMBL/GenBank/DDBJ databases">
        <authorList>
            <person name="Tani A."/>
            <person name="Ola A."/>
            <person name="Ogura Y."/>
            <person name="Katsura K."/>
            <person name="Hayashi T."/>
        </authorList>
    </citation>
    <scope>NUCLEOTIDE SEQUENCE</scope>
    <source>
        <strain evidence="2">JCM 32048</strain>
    </source>
</reference>
<dbReference type="CDD" id="cd07178">
    <property type="entry name" value="terB_like_YebE"/>
    <property type="match status" value="1"/>
</dbReference>
<proteinExistence type="predicted"/>
<feature type="compositionally biased region" description="Gly residues" evidence="1">
    <location>
        <begin position="15"/>
        <end position="29"/>
    </location>
</feature>
<dbReference type="AlphaFoldDB" id="A0AA37M713"/>
<feature type="region of interest" description="Disordered" evidence="1">
    <location>
        <begin position="13"/>
        <end position="46"/>
    </location>
</feature>
<dbReference type="RefSeq" id="WP_099902264.1">
    <property type="nucleotide sequence ID" value="NZ_BPQJ01000026.1"/>
</dbReference>
<evidence type="ECO:0008006" key="4">
    <source>
        <dbReference type="Google" id="ProtNLM"/>
    </source>
</evidence>
<reference evidence="2" key="1">
    <citation type="journal article" date="2016" name="Front. Microbiol.">
        <title>Genome Sequence of the Piezophilic, Mesophilic Sulfate-Reducing Bacterium Desulfovibrio indicus J2T.</title>
        <authorList>
            <person name="Cao J."/>
            <person name="Maignien L."/>
            <person name="Shao Z."/>
            <person name="Alain K."/>
            <person name="Jebbar M."/>
        </authorList>
    </citation>
    <scope>NUCLEOTIDE SEQUENCE</scope>
    <source>
        <strain evidence="2">JCM 32048</strain>
    </source>
</reference>
<dbReference type="Gene3D" id="1.10.3680.10">
    <property type="entry name" value="TerB-like"/>
    <property type="match status" value="1"/>
</dbReference>
<sequence length="287" mass="29376">MFDAKRLLDQFLGGAPRGGHSGGSFGGHPGQAPYGQGHHGHAPSPLEQVARSLGGGGGKAAILGGLASLVLGGRRGGGGFGPGFGAPGMGSGMGSGMGMGSTGRLGGLALVATLAYQAYQSWQANQGQSNRSGNGPAPARVSGFIPSADEAARMLGGTRFAPASPADEQDRARALLIAMITAAKADGHIDSDEQRRIFGEMDRHALDADDKAFLMDALRAPVDVEAVARLARNPEQASEIYAASLMAISVDTPQERAYLDHLARRLGLDPGFARHIEATLAAASSQR</sequence>
<dbReference type="Pfam" id="PF04391">
    <property type="entry name" value="DUF533"/>
    <property type="match status" value="1"/>
</dbReference>
<evidence type="ECO:0000313" key="3">
    <source>
        <dbReference type="Proteomes" id="UP001055286"/>
    </source>
</evidence>
<gene>
    <name evidence="2" type="ORF">MPEAHAMD_4677</name>
</gene>
<dbReference type="Proteomes" id="UP001055286">
    <property type="component" value="Unassembled WGS sequence"/>
</dbReference>
<comment type="caution">
    <text evidence="2">The sequence shown here is derived from an EMBL/GenBank/DDBJ whole genome shotgun (WGS) entry which is preliminary data.</text>
</comment>
<organism evidence="2 3">
    <name type="scientific">Methylobacterium frigidaeris</name>
    <dbReference type="NCBI Taxonomy" id="2038277"/>
    <lineage>
        <taxon>Bacteria</taxon>
        <taxon>Pseudomonadati</taxon>
        <taxon>Pseudomonadota</taxon>
        <taxon>Alphaproteobacteria</taxon>
        <taxon>Hyphomicrobiales</taxon>
        <taxon>Methylobacteriaceae</taxon>
        <taxon>Methylobacterium</taxon>
    </lineage>
</organism>
<evidence type="ECO:0000256" key="1">
    <source>
        <dbReference type="SAM" id="MobiDB-lite"/>
    </source>
</evidence>